<dbReference type="AlphaFoldDB" id="A0A6L5Y9A7"/>
<dbReference type="EMBL" id="VUNH01000001">
    <property type="protein sequence ID" value="MST54685.1"/>
    <property type="molecule type" value="Genomic_DNA"/>
</dbReference>
<feature type="domain" description="Mur ligase central" evidence="1">
    <location>
        <begin position="9"/>
        <end position="115"/>
    </location>
</feature>
<evidence type="ECO:0000259" key="1">
    <source>
        <dbReference type="Pfam" id="PF08245"/>
    </source>
</evidence>
<dbReference type="Proteomes" id="UP000473699">
    <property type="component" value="Unassembled WGS sequence"/>
</dbReference>
<sequence>MPAAIRVAVTGSRGKSGVVRLIHAALRGCGRRAYGRITGVVPRELGPDSERSILRPSGANISEMKWWLRSLPADAEAVVLENSAVSPELQGLCALWLKPAVTVLTNVRPDHEAFWGPGEPNVLRALSRALPRGSVVAVPAELAENPAMRLLAEEKNLTVLPAQKLPGLPPHLSANMGLALAACRFCGLDEGLCLEAMKNLPPDLADFRVLGVGGGELAFAFSANDVVTTEELFRSTGWRREETGVLFNHRSDRVDRFRCFEGWMREHPWREVLIIGDRPPRARLRCDFWRGGDVNALARRLDGARWMGCGNTVYGLPLTLKLTAEEGGLHL</sequence>
<dbReference type="GO" id="GO:0005524">
    <property type="term" value="F:ATP binding"/>
    <property type="evidence" value="ECO:0007669"/>
    <property type="project" value="InterPro"/>
</dbReference>
<gene>
    <name evidence="2" type="ORF">FYJ74_01270</name>
</gene>
<keyword evidence="3" id="KW-1185">Reference proteome</keyword>
<evidence type="ECO:0000313" key="3">
    <source>
        <dbReference type="Proteomes" id="UP000473699"/>
    </source>
</evidence>
<dbReference type="InterPro" id="IPR036565">
    <property type="entry name" value="Mur-like_cat_sf"/>
</dbReference>
<dbReference type="GO" id="GO:0016881">
    <property type="term" value="F:acid-amino acid ligase activity"/>
    <property type="evidence" value="ECO:0007669"/>
    <property type="project" value="InterPro"/>
</dbReference>
<accession>A0A6L5Y9A7</accession>
<dbReference type="Gene3D" id="3.40.1190.10">
    <property type="entry name" value="Mur-like, catalytic domain"/>
    <property type="match status" value="1"/>
</dbReference>
<evidence type="ECO:0000313" key="2">
    <source>
        <dbReference type="EMBL" id="MST54685.1"/>
    </source>
</evidence>
<comment type="caution">
    <text evidence="2">The sequence shown here is derived from an EMBL/GenBank/DDBJ whole genome shotgun (WGS) entry which is preliminary data.</text>
</comment>
<reference evidence="2 3" key="1">
    <citation type="submission" date="2019-08" db="EMBL/GenBank/DDBJ databases">
        <title>In-depth cultivation of the pig gut microbiome towards novel bacterial diversity and tailored functional studies.</title>
        <authorList>
            <person name="Wylensek D."/>
            <person name="Hitch T.C.A."/>
            <person name="Clavel T."/>
        </authorList>
    </citation>
    <scope>NUCLEOTIDE SEQUENCE [LARGE SCALE GENOMIC DNA]</scope>
    <source>
        <strain evidence="2 3">SM-530-WT-4B</strain>
    </source>
</reference>
<dbReference type="InterPro" id="IPR013221">
    <property type="entry name" value="Mur_ligase_cen"/>
</dbReference>
<dbReference type="Pfam" id="PF08245">
    <property type="entry name" value="Mur_ligase_M"/>
    <property type="match status" value="1"/>
</dbReference>
<name>A0A6L5Y9A7_9BACT</name>
<organism evidence="2 3">
    <name type="scientific">Pyramidobacter porci</name>
    <dbReference type="NCBI Taxonomy" id="2605789"/>
    <lineage>
        <taxon>Bacteria</taxon>
        <taxon>Thermotogati</taxon>
        <taxon>Synergistota</taxon>
        <taxon>Synergistia</taxon>
        <taxon>Synergistales</taxon>
        <taxon>Dethiosulfovibrionaceae</taxon>
        <taxon>Pyramidobacter</taxon>
    </lineage>
</organism>
<dbReference type="RefSeq" id="WP_154527808.1">
    <property type="nucleotide sequence ID" value="NZ_VUNH01000001.1"/>
</dbReference>
<protein>
    <submittedName>
        <fullName evidence="2">Capsule biosynthesis protein CapB</fullName>
    </submittedName>
</protein>
<proteinExistence type="predicted"/>
<dbReference type="SUPFAM" id="SSF53623">
    <property type="entry name" value="MurD-like peptide ligases, catalytic domain"/>
    <property type="match status" value="1"/>
</dbReference>